<dbReference type="OrthoDB" id="1448321at2"/>
<dbReference type="Proteomes" id="UP000182248">
    <property type="component" value="Unassembled WGS sequence"/>
</dbReference>
<evidence type="ECO:0000313" key="2">
    <source>
        <dbReference type="Proteomes" id="UP000182248"/>
    </source>
</evidence>
<name>A0A1K1PRP0_9FLAO</name>
<proteinExistence type="predicted"/>
<accession>A0A1K1PRP0</accession>
<protein>
    <submittedName>
        <fullName evidence="1">Uncharacterized protein</fullName>
    </submittedName>
</protein>
<organism evidence="1 2">
    <name type="scientific">Sinomicrobium oceani</name>
    <dbReference type="NCBI Taxonomy" id="1150368"/>
    <lineage>
        <taxon>Bacteria</taxon>
        <taxon>Pseudomonadati</taxon>
        <taxon>Bacteroidota</taxon>
        <taxon>Flavobacteriia</taxon>
        <taxon>Flavobacteriales</taxon>
        <taxon>Flavobacteriaceae</taxon>
        <taxon>Sinomicrobium</taxon>
    </lineage>
</organism>
<dbReference type="STRING" id="1150368.SAMN02927921_01976"/>
<dbReference type="RefSeq" id="WP_072317201.1">
    <property type="nucleotide sequence ID" value="NZ_FPJE01000009.1"/>
</dbReference>
<evidence type="ECO:0000313" key="1">
    <source>
        <dbReference type="EMBL" id="SFW50225.1"/>
    </source>
</evidence>
<gene>
    <name evidence="1" type="ORF">SAMN02927921_01976</name>
</gene>
<dbReference type="EMBL" id="FPJE01000009">
    <property type="protein sequence ID" value="SFW50225.1"/>
    <property type="molecule type" value="Genomic_DNA"/>
</dbReference>
<reference evidence="1 2" key="1">
    <citation type="submission" date="2016-11" db="EMBL/GenBank/DDBJ databases">
        <authorList>
            <person name="Jaros S."/>
            <person name="Januszkiewicz K."/>
            <person name="Wedrychowicz H."/>
        </authorList>
    </citation>
    <scope>NUCLEOTIDE SEQUENCE [LARGE SCALE GENOMIC DNA]</scope>
    <source>
        <strain evidence="1 2">CGMCC 1.12145</strain>
    </source>
</reference>
<keyword evidence="2" id="KW-1185">Reference proteome</keyword>
<dbReference type="AlphaFoldDB" id="A0A1K1PRP0"/>
<sequence>MSIKLQKFEIEKKKLESLPLFYNYILYNDFPEADAGVEECVSFNEKLNCYQDHTPPEKIISKFIDFSKD</sequence>